<proteinExistence type="predicted"/>
<name>A0A6J5NWW1_9CAUD</name>
<gene>
    <name evidence="1" type="ORF">UFOVP830_4</name>
</gene>
<dbReference type="EMBL" id="LR796761">
    <property type="protein sequence ID" value="CAB4164170.1"/>
    <property type="molecule type" value="Genomic_DNA"/>
</dbReference>
<protein>
    <submittedName>
        <fullName evidence="1">Uncharacterized protein</fullName>
    </submittedName>
</protein>
<evidence type="ECO:0000313" key="1">
    <source>
        <dbReference type="EMBL" id="CAB4164170.1"/>
    </source>
</evidence>
<accession>A0A6J5NWW1</accession>
<reference evidence="1" key="1">
    <citation type="submission" date="2020-04" db="EMBL/GenBank/DDBJ databases">
        <authorList>
            <person name="Chiriac C."/>
            <person name="Salcher M."/>
            <person name="Ghai R."/>
            <person name="Kavagutti S V."/>
        </authorList>
    </citation>
    <scope>NUCLEOTIDE SEQUENCE</scope>
</reference>
<organism evidence="1">
    <name type="scientific">uncultured Caudovirales phage</name>
    <dbReference type="NCBI Taxonomy" id="2100421"/>
    <lineage>
        <taxon>Viruses</taxon>
        <taxon>Duplodnaviria</taxon>
        <taxon>Heunggongvirae</taxon>
        <taxon>Uroviricota</taxon>
        <taxon>Caudoviricetes</taxon>
        <taxon>Peduoviridae</taxon>
        <taxon>Maltschvirus</taxon>
        <taxon>Maltschvirus maltsch</taxon>
    </lineage>
</organism>
<sequence>MSINLKAITTRLGYQQITTLSSVASLTVPSTDVQGLACKPSIAMITPETQGVRWRDDGVAPTASVGMPLAAGTTLQYDGDLTKIQFIEQTASAKLNISYYA</sequence>